<comment type="similarity">
    <text evidence="2">Belongs to the Tom22 family.</text>
</comment>
<keyword evidence="12" id="KW-0675">Receptor</keyword>
<evidence type="ECO:0000256" key="12">
    <source>
        <dbReference type="ARBA" id="ARBA00023170"/>
    </source>
</evidence>
<evidence type="ECO:0000256" key="10">
    <source>
        <dbReference type="ARBA" id="ARBA00023128"/>
    </source>
</evidence>
<keyword evidence="8 13" id="KW-1133">Transmembrane helix</keyword>
<evidence type="ECO:0000256" key="2">
    <source>
        <dbReference type="ARBA" id="ARBA00009874"/>
    </source>
</evidence>
<evidence type="ECO:0000256" key="11">
    <source>
        <dbReference type="ARBA" id="ARBA00023136"/>
    </source>
</evidence>
<name>A0A0N4ZR74_PARTI</name>
<reference evidence="15" key="1">
    <citation type="submission" date="2017-02" db="UniProtKB">
        <authorList>
            <consortium name="WormBaseParasite"/>
        </authorList>
    </citation>
    <scope>IDENTIFICATION</scope>
</reference>
<dbReference type="AlphaFoldDB" id="A0A0N4ZR74"/>
<feature type="transmembrane region" description="Helical" evidence="13">
    <location>
        <begin position="59"/>
        <end position="76"/>
    </location>
</feature>
<comment type="subcellular location">
    <subcellularLocation>
        <location evidence="1">Mitochondrion outer membrane</location>
        <topology evidence="1">Single-pass membrane protein</topology>
    </subcellularLocation>
</comment>
<dbReference type="CDD" id="cd22884">
    <property type="entry name" value="TOM22"/>
    <property type="match status" value="1"/>
</dbReference>
<dbReference type="InterPro" id="IPR005683">
    <property type="entry name" value="Tom22"/>
</dbReference>
<evidence type="ECO:0000256" key="6">
    <source>
        <dbReference type="ARBA" id="ARBA00022787"/>
    </source>
</evidence>
<dbReference type="STRING" id="131310.A0A0N4ZR74"/>
<evidence type="ECO:0000256" key="8">
    <source>
        <dbReference type="ARBA" id="ARBA00022989"/>
    </source>
</evidence>
<keyword evidence="4" id="KW-0813">Transport</keyword>
<sequence>MAKNTNWDDAPDDEINESLYERIVGLGEFFPSFVNSAVSNSISATKVIAKNAFYYGSNGIWILATTFVIMVLPFAVQKELHELEKSEQQARQAMLLGPQKKAIQK</sequence>
<dbReference type="Proteomes" id="UP000038045">
    <property type="component" value="Unplaced"/>
</dbReference>
<accession>A0A0N4ZR74</accession>
<protein>
    <recommendedName>
        <fullName evidence="3">Mitochondrial import receptor subunit TOM22 homolog</fullName>
    </recommendedName>
</protein>
<keyword evidence="5 13" id="KW-0812">Transmembrane</keyword>
<keyword evidence="14" id="KW-1185">Reference proteome</keyword>
<evidence type="ECO:0000313" key="15">
    <source>
        <dbReference type="WBParaSite" id="PTRK_0001100900.1"/>
    </source>
</evidence>
<keyword evidence="10" id="KW-0496">Mitochondrion</keyword>
<organism evidence="14 15">
    <name type="scientific">Parastrongyloides trichosuri</name>
    <name type="common">Possum-specific nematode worm</name>
    <dbReference type="NCBI Taxonomy" id="131310"/>
    <lineage>
        <taxon>Eukaryota</taxon>
        <taxon>Metazoa</taxon>
        <taxon>Ecdysozoa</taxon>
        <taxon>Nematoda</taxon>
        <taxon>Chromadorea</taxon>
        <taxon>Rhabditida</taxon>
        <taxon>Tylenchina</taxon>
        <taxon>Panagrolaimomorpha</taxon>
        <taxon>Strongyloidoidea</taxon>
        <taxon>Strongyloididae</taxon>
        <taxon>Parastrongyloides</taxon>
    </lineage>
</organism>
<dbReference type="GO" id="GO:0006886">
    <property type="term" value="P:intracellular protein transport"/>
    <property type="evidence" value="ECO:0007669"/>
    <property type="project" value="InterPro"/>
</dbReference>
<evidence type="ECO:0000256" key="7">
    <source>
        <dbReference type="ARBA" id="ARBA00022927"/>
    </source>
</evidence>
<keyword evidence="11 13" id="KW-0472">Membrane</keyword>
<keyword evidence="6" id="KW-1000">Mitochondrion outer membrane</keyword>
<proteinExistence type="inferred from homology"/>
<evidence type="ECO:0000256" key="9">
    <source>
        <dbReference type="ARBA" id="ARBA00023010"/>
    </source>
</evidence>
<keyword evidence="9" id="KW-0811">Translocation</keyword>
<dbReference type="WBParaSite" id="PTRK_0001100900.1">
    <property type="protein sequence ID" value="PTRK_0001100900.1"/>
    <property type="gene ID" value="PTRK_0001100900"/>
</dbReference>
<evidence type="ECO:0000256" key="5">
    <source>
        <dbReference type="ARBA" id="ARBA00022692"/>
    </source>
</evidence>
<evidence type="ECO:0000256" key="4">
    <source>
        <dbReference type="ARBA" id="ARBA00022448"/>
    </source>
</evidence>
<evidence type="ECO:0000256" key="13">
    <source>
        <dbReference type="SAM" id="Phobius"/>
    </source>
</evidence>
<dbReference type="Pfam" id="PF04281">
    <property type="entry name" value="Tom22"/>
    <property type="match status" value="1"/>
</dbReference>
<evidence type="ECO:0000256" key="1">
    <source>
        <dbReference type="ARBA" id="ARBA00004572"/>
    </source>
</evidence>
<evidence type="ECO:0000313" key="14">
    <source>
        <dbReference type="Proteomes" id="UP000038045"/>
    </source>
</evidence>
<keyword evidence="7" id="KW-0653">Protein transport</keyword>
<dbReference type="PANTHER" id="PTHR12504">
    <property type="entry name" value="MITOCHONDRIAL IMPORT RECEPTOR SUBUNIT TOM22"/>
    <property type="match status" value="1"/>
</dbReference>
<evidence type="ECO:0000256" key="3">
    <source>
        <dbReference type="ARBA" id="ARBA00016229"/>
    </source>
</evidence>
<dbReference type="GO" id="GO:0005741">
    <property type="term" value="C:mitochondrial outer membrane"/>
    <property type="evidence" value="ECO:0007669"/>
    <property type="project" value="UniProtKB-SubCell"/>
</dbReference>
<dbReference type="PANTHER" id="PTHR12504:SF0">
    <property type="entry name" value="MITOCHONDRIAL IMPORT RECEPTOR SUBUNIT TOM22 HOMOLOG"/>
    <property type="match status" value="1"/>
</dbReference>